<dbReference type="AlphaFoldDB" id="A0A0G4EML9"/>
<dbReference type="GO" id="GO:0004672">
    <property type="term" value="F:protein kinase activity"/>
    <property type="evidence" value="ECO:0007669"/>
    <property type="project" value="InterPro"/>
</dbReference>
<name>A0A0G4EML9_VITBC</name>
<dbReference type="PROSITE" id="PS00108">
    <property type="entry name" value="PROTEIN_KINASE_ST"/>
    <property type="match status" value="1"/>
</dbReference>
<evidence type="ECO:0000259" key="1">
    <source>
        <dbReference type="PROSITE" id="PS50011"/>
    </source>
</evidence>
<sequence>MRALKRLGPVEEHADQEILALRRAMAIVSPNIARVKSTYRVRQSDSPSATGGVFLEMDVYQENLRQEDTLGRSLIDEQEARDLLFPLVVCLRDLLNKAGVLHGDIKSGNTMVDGEKGGAVLKLIDFGNSAIADTQEQLKGIGARRAIQDDICGLGHLIGELLYGPPKRRGCFTHFNVSTNKRLCLSWVTAASSGLSVPFYYLLSAPLLERDIHRMIVLSDDQWRQPFAIHIIIDTSRLGATAYLYTTEQPVEWEKGAARFPFTVVSARAVMGADASPAAYDLYDRMTRRPHTLTYDEILQYPWFARGWEGFWKPCRQPAADTAPPCPPGSLDDDIGQPAACPLYADDLTENLRQVERAVLEVLSSKAKKEILVARRPAVFVFALVVIKVAHESPNSLHEMADGAFVFVCGRPRASGEGRVDMCLGL</sequence>
<proteinExistence type="predicted"/>
<feature type="domain" description="Protein kinase" evidence="1">
    <location>
        <begin position="1"/>
        <end position="304"/>
    </location>
</feature>
<reference evidence="2 3" key="1">
    <citation type="submission" date="2014-11" db="EMBL/GenBank/DDBJ databases">
        <authorList>
            <person name="Zhu J."/>
            <person name="Qi W."/>
            <person name="Song R."/>
        </authorList>
    </citation>
    <scope>NUCLEOTIDE SEQUENCE [LARGE SCALE GENOMIC DNA]</scope>
</reference>
<evidence type="ECO:0000313" key="2">
    <source>
        <dbReference type="EMBL" id="CEL98224.1"/>
    </source>
</evidence>
<dbReference type="InterPro" id="IPR008271">
    <property type="entry name" value="Ser/Thr_kinase_AS"/>
</dbReference>
<protein>
    <recommendedName>
        <fullName evidence="1">Protein kinase domain-containing protein</fullName>
    </recommendedName>
</protein>
<dbReference type="Pfam" id="PF00069">
    <property type="entry name" value="Pkinase"/>
    <property type="match status" value="1"/>
</dbReference>
<accession>A0A0G4EML9</accession>
<gene>
    <name evidence="2" type="ORF">Vbra_7873</name>
</gene>
<keyword evidence="3" id="KW-1185">Reference proteome</keyword>
<dbReference type="OrthoDB" id="4062651at2759"/>
<dbReference type="GO" id="GO:0005524">
    <property type="term" value="F:ATP binding"/>
    <property type="evidence" value="ECO:0007669"/>
    <property type="project" value="InterPro"/>
</dbReference>
<dbReference type="Proteomes" id="UP000041254">
    <property type="component" value="Unassembled WGS sequence"/>
</dbReference>
<dbReference type="InterPro" id="IPR011009">
    <property type="entry name" value="Kinase-like_dom_sf"/>
</dbReference>
<dbReference type="Gene3D" id="1.10.510.10">
    <property type="entry name" value="Transferase(Phosphotransferase) domain 1"/>
    <property type="match status" value="1"/>
</dbReference>
<dbReference type="VEuPathDB" id="CryptoDB:Vbra_7873"/>
<dbReference type="InterPro" id="IPR000719">
    <property type="entry name" value="Prot_kinase_dom"/>
</dbReference>
<evidence type="ECO:0000313" key="3">
    <source>
        <dbReference type="Proteomes" id="UP000041254"/>
    </source>
</evidence>
<dbReference type="InParanoid" id="A0A0G4EML9"/>
<dbReference type="SUPFAM" id="SSF56112">
    <property type="entry name" value="Protein kinase-like (PK-like)"/>
    <property type="match status" value="1"/>
</dbReference>
<dbReference type="SMART" id="SM00220">
    <property type="entry name" value="S_TKc"/>
    <property type="match status" value="1"/>
</dbReference>
<dbReference type="PROSITE" id="PS50011">
    <property type="entry name" value="PROTEIN_KINASE_DOM"/>
    <property type="match status" value="1"/>
</dbReference>
<organism evidence="2 3">
    <name type="scientific">Vitrella brassicaformis (strain CCMP3155)</name>
    <dbReference type="NCBI Taxonomy" id="1169540"/>
    <lineage>
        <taxon>Eukaryota</taxon>
        <taxon>Sar</taxon>
        <taxon>Alveolata</taxon>
        <taxon>Colpodellida</taxon>
        <taxon>Vitrellaceae</taxon>
        <taxon>Vitrella</taxon>
    </lineage>
</organism>
<dbReference type="PhylomeDB" id="A0A0G4EML9"/>
<dbReference type="EMBL" id="CDMY01000265">
    <property type="protein sequence ID" value="CEL98224.1"/>
    <property type="molecule type" value="Genomic_DNA"/>
</dbReference>